<comment type="caution">
    <text evidence="2">The sequence shown here is derived from an EMBL/GenBank/DDBJ whole genome shotgun (WGS) entry which is preliminary data.</text>
</comment>
<feature type="compositionally biased region" description="Polar residues" evidence="1">
    <location>
        <begin position="551"/>
        <end position="561"/>
    </location>
</feature>
<organism evidence="2 3">
    <name type="scientific">Babesia ovata</name>
    <dbReference type="NCBI Taxonomy" id="189622"/>
    <lineage>
        <taxon>Eukaryota</taxon>
        <taxon>Sar</taxon>
        <taxon>Alveolata</taxon>
        <taxon>Apicomplexa</taxon>
        <taxon>Aconoidasida</taxon>
        <taxon>Piroplasmida</taxon>
        <taxon>Babesiidae</taxon>
        <taxon>Babesia</taxon>
    </lineage>
</organism>
<reference evidence="2 3" key="1">
    <citation type="journal article" date="2017" name="BMC Genomics">
        <title>Whole-genome assembly of Babesia ovata and comparative genomics between closely related pathogens.</title>
        <authorList>
            <person name="Yamagishi J."/>
            <person name="Asada M."/>
            <person name="Hakimi H."/>
            <person name="Tanaka T.Q."/>
            <person name="Sugimoto C."/>
            <person name="Kawazu S."/>
        </authorList>
    </citation>
    <scope>NUCLEOTIDE SEQUENCE [LARGE SCALE GENOMIC DNA]</scope>
    <source>
        <strain evidence="2 3">Miyake</strain>
    </source>
</reference>
<dbReference type="EMBL" id="BDSA01000001">
    <property type="protein sequence ID" value="GBE59894.1"/>
    <property type="molecule type" value="Genomic_DNA"/>
</dbReference>
<proteinExistence type="predicted"/>
<dbReference type="Proteomes" id="UP000236319">
    <property type="component" value="Unassembled WGS sequence"/>
</dbReference>
<feature type="region of interest" description="Disordered" evidence="1">
    <location>
        <begin position="1180"/>
        <end position="1225"/>
    </location>
</feature>
<evidence type="ECO:0000256" key="1">
    <source>
        <dbReference type="SAM" id="MobiDB-lite"/>
    </source>
</evidence>
<feature type="region of interest" description="Disordered" evidence="1">
    <location>
        <begin position="534"/>
        <end position="577"/>
    </location>
</feature>
<dbReference type="GeneID" id="39873664"/>
<keyword evidence="3" id="KW-1185">Reference proteome</keyword>
<accession>A0A2H6KA68</accession>
<evidence type="ECO:0000313" key="2">
    <source>
        <dbReference type="EMBL" id="GBE59894.1"/>
    </source>
</evidence>
<protein>
    <submittedName>
        <fullName evidence="2">Leucine rich repeat-containing protein, putative</fullName>
    </submittedName>
</protein>
<feature type="compositionally biased region" description="Acidic residues" evidence="1">
    <location>
        <begin position="1204"/>
        <end position="1219"/>
    </location>
</feature>
<evidence type="ECO:0000313" key="3">
    <source>
        <dbReference type="Proteomes" id="UP000236319"/>
    </source>
</evidence>
<sequence length="1300" mass="146154">MAIAADACRDPKREEAVGIVIEVLSPLLETADSLSVRLQRNLMTALTCLPQLQEFAGLLQPILHNIVTDIVRDPWKTEYLGLFKTACLDEDNLVDVLQYGLAARLIPEVRKYERAHGALHANEAHGKRICQVLEAIGLTLGGVPPTLLSELGGDILIPNLKYLIGERQSTSRLTQSQALICHILIRVATAAMISSQSAFDELCFGFHIFDLMIVPVKETMAEPLVLAAALNALAVITGNPVKGETFSAAFMEEFDSGVLLAYLRPLRMLKLADVYKEHAKTCMAAIGNFIAHLLELSRRLPMMYQLVDVMYDKGLAVLILDALSHKEANGDVRRALVGALVRFPIQRIDSGAIAIMLDLLSPANFREFEPQIFEYIVDALKHKLDIYSMERIVERTCWLLLVTLKTPEADRYKVLHVKCVELLQEASNRPTGKVLFREERHALSLRKALKYEEDFCAYDHPEVRVELTCVGGDVAFLSACMFDTFRLKHDCKQIFRVFRTVNRAISDVHGKPENELMTIEDICACEVGDFDDEPLEPKISQTDETRDDNSLAETPESSIANTEVPPNKGLATPTNVVGGNQVEQGRLLLQDEGLQIDSNVHRDQQRQLYVSMDMPKKIMSYLSASFSPTFTGYYQMERKRKEHSEYWAGLLKGRKLDCERLNIVDKFDWSVDCSNIFCGENLAEKSQLCEGISNAISKPTRQLVSYVNWKQWGSHQGMLHDGADPFYTVRPRKLLNKVWINECKKVINPCFVVSSFLRTLHALMAPGVSAVVRDAVRGHFRQADFVRNLIKLTTCSSFLDANIAAKMFRVCERAFTIDVSVQAESMDMIVIYDIVSRFAASFCAPLMDIVTNVSVDWVENSMQHVQLVLLRVFRIFALFARQMPWIKFSNVLEIQQYFVEKCVIRCVPEQALTLALRILFQIVSLETGSSVGTYVSHLYESDLLEQIREACVDIAVATSCAARNTHYFHVLNAISELRHSSSLLLRRSLVSDILRRIKLAELGKRFQERMSETRLERVLLMDDAWVVKKGGSTQNALVAVTSRNVHVIRAKREDDFKIQAKFRPSASIWEIENGLLYAAFAQELVADTTAKLTDSQWAMFALRHTPPKEFRHYVTAGNIPTLGRMAAKTLGDTTTYLGLCLYDNRICLAALTKDKLAIFAIDHVLLAEGIRNGTFTCGEDAADNGEMRPGQPTTVGLRPKSDTGSDESGSDEYSSDTESEDRPKEPIELLEECYCDSITSVAYGDDLAVAISVTDPDDEDEEYLWELMFVSDSRREAFKKALAGSIGHLTWYRRWESDAS</sequence>
<gene>
    <name evidence="2" type="ORF">BOVATA_013870</name>
</gene>
<name>A0A2H6KA68_9APIC</name>
<dbReference type="OrthoDB" id="360323at2759"/>
<dbReference type="RefSeq" id="XP_028866137.1">
    <property type="nucleotide sequence ID" value="XM_029010304.1"/>
</dbReference>
<dbReference type="VEuPathDB" id="PiroplasmaDB:BOVATA_013870"/>